<proteinExistence type="predicted"/>
<keyword evidence="1" id="KW-0732">Signal</keyword>
<feature type="chain" id="PRO_5043864502" evidence="1">
    <location>
        <begin position="20"/>
        <end position="257"/>
    </location>
</feature>
<name>A0AAV2S9S5_MEGNR</name>
<keyword evidence="3" id="KW-1185">Reference proteome</keyword>
<dbReference type="EMBL" id="CAXKWB010055818">
    <property type="protein sequence ID" value="CAL4177632.1"/>
    <property type="molecule type" value="Genomic_DNA"/>
</dbReference>
<sequence>MDKNIHIILLLLCLSLIHSKKECQSRQKFDFDVKAGMKLSLRAENKGARGIVIDIIYENRENDRIFLTSKKNEKFIHDGTKYIIKELNSKLNEGWHDLDVYVGLNTLNVTFTTSKISPVVITLHPEKMSIAISAEKIEICEESCNIVRSIEKNVINEEKFNITIFTTTKHPITFNMHPLVEDGSIGHFEMKPSECSYKRSQGSVIKTVPCGNIKQGWNKLNIFLNRSTLVINENIIPVDFNMKTINISGIYLVNCTK</sequence>
<feature type="non-terminal residue" evidence="2">
    <location>
        <position position="257"/>
    </location>
</feature>
<accession>A0AAV2S9S5</accession>
<evidence type="ECO:0000313" key="2">
    <source>
        <dbReference type="EMBL" id="CAL4177632.1"/>
    </source>
</evidence>
<evidence type="ECO:0000256" key="1">
    <source>
        <dbReference type="SAM" id="SignalP"/>
    </source>
</evidence>
<dbReference type="AlphaFoldDB" id="A0AAV2S9S5"/>
<protein>
    <submittedName>
        <fullName evidence="2">Uncharacterized protein</fullName>
    </submittedName>
</protein>
<reference evidence="2 3" key="1">
    <citation type="submission" date="2024-05" db="EMBL/GenBank/DDBJ databases">
        <authorList>
            <person name="Wallberg A."/>
        </authorList>
    </citation>
    <scope>NUCLEOTIDE SEQUENCE [LARGE SCALE GENOMIC DNA]</scope>
</reference>
<evidence type="ECO:0000313" key="3">
    <source>
        <dbReference type="Proteomes" id="UP001497623"/>
    </source>
</evidence>
<gene>
    <name evidence="2" type="ORF">MNOR_LOCUS34926</name>
</gene>
<comment type="caution">
    <text evidence="2">The sequence shown here is derived from an EMBL/GenBank/DDBJ whole genome shotgun (WGS) entry which is preliminary data.</text>
</comment>
<dbReference type="Proteomes" id="UP001497623">
    <property type="component" value="Unassembled WGS sequence"/>
</dbReference>
<organism evidence="2 3">
    <name type="scientific">Meganyctiphanes norvegica</name>
    <name type="common">Northern krill</name>
    <name type="synonym">Thysanopoda norvegica</name>
    <dbReference type="NCBI Taxonomy" id="48144"/>
    <lineage>
        <taxon>Eukaryota</taxon>
        <taxon>Metazoa</taxon>
        <taxon>Ecdysozoa</taxon>
        <taxon>Arthropoda</taxon>
        <taxon>Crustacea</taxon>
        <taxon>Multicrustacea</taxon>
        <taxon>Malacostraca</taxon>
        <taxon>Eumalacostraca</taxon>
        <taxon>Eucarida</taxon>
        <taxon>Euphausiacea</taxon>
        <taxon>Euphausiidae</taxon>
        <taxon>Meganyctiphanes</taxon>
    </lineage>
</organism>
<feature type="signal peptide" evidence="1">
    <location>
        <begin position="1"/>
        <end position="19"/>
    </location>
</feature>